<sequence length="397" mass="44893">MVPKDVAELIARALGGSTTKQGGFYDLSRSTQRPQKAERDAKVVIDLPCNLDKTVDLILGGRSFPIRPPELLRANSPPAGSKQCLSTILGHDKDDALLCALWLKIPPRQSFTTSLTSSITTYKYQHGRRFHAYKEGTYRFPNDEAEQDRLDMFHEICKLLAGDALALAPFREDGSILDLGTGTGIWAIEAGDAWPDATVPRWTPPNVRFEVDDVEAEWTYPQKFDLVHSRYMLASIADWPRYVSQAYSFTKPGGWAEFQDWDVMPRTDDGSLGEGNRVLELQRLAIEACGKMGRTARPGPRLKGWMREAGYKNVVEKVYKLPIGMWPQDGRLKQIGSLMMVNYLESLEAMTFALFTSVFGWSIEEIQVFLAGVRKDVRRKDVHAYFHIYFVYGQKPE</sequence>
<keyword evidence="2" id="KW-1185">Reference proteome</keyword>
<dbReference type="PANTHER" id="PTHR43591:SF10">
    <property type="entry name" value="ABC TRANSMEMBRANE TYPE-1 DOMAIN-CONTAINING PROTEIN-RELATED"/>
    <property type="match status" value="1"/>
</dbReference>
<dbReference type="Gene3D" id="3.40.50.150">
    <property type="entry name" value="Vaccinia Virus protein VP39"/>
    <property type="match status" value="1"/>
</dbReference>
<reference evidence="1 2" key="1">
    <citation type="submission" date="2024-02" db="EMBL/GenBank/DDBJ databases">
        <title>De novo assembly and annotation of 12 fungi associated with fruit tree decline syndrome in Ontario, Canada.</title>
        <authorList>
            <person name="Sulman M."/>
            <person name="Ellouze W."/>
            <person name="Ilyukhin E."/>
        </authorList>
    </citation>
    <scope>NUCLEOTIDE SEQUENCE [LARGE SCALE GENOMIC DNA]</scope>
    <source>
        <strain evidence="1 2">M1-105</strain>
    </source>
</reference>
<dbReference type="CDD" id="cd02440">
    <property type="entry name" value="AdoMet_MTases"/>
    <property type="match status" value="1"/>
</dbReference>
<dbReference type="InterPro" id="IPR029063">
    <property type="entry name" value="SAM-dependent_MTases_sf"/>
</dbReference>
<evidence type="ECO:0008006" key="3">
    <source>
        <dbReference type="Google" id="ProtNLM"/>
    </source>
</evidence>
<accession>A0ABR3T6D2</accession>
<evidence type="ECO:0000313" key="1">
    <source>
        <dbReference type="EMBL" id="KAL1635143.1"/>
    </source>
</evidence>
<gene>
    <name evidence="1" type="ORF">SLS56_001895</name>
</gene>
<proteinExistence type="predicted"/>
<protein>
    <recommendedName>
        <fullName evidence="3">Methyltransferase</fullName>
    </recommendedName>
</protein>
<name>A0ABR3T6D2_9PEZI</name>
<dbReference type="PANTHER" id="PTHR43591">
    <property type="entry name" value="METHYLTRANSFERASE"/>
    <property type="match status" value="1"/>
</dbReference>
<dbReference type="Pfam" id="PF13489">
    <property type="entry name" value="Methyltransf_23"/>
    <property type="match status" value="1"/>
</dbReference>
<comment type="caution">
    <text evidence="1">The sequence shown here is derived from an EMBL/GenBank/DDBJ whole genome shotgun (WGS) entry which is preliminary data.</text>
</comment>
<dbReference type="Proteomes" id="UP001521116">
    <property type="component" value="Unassembled WGS sequence"/>
</dbReference>
<dbReference type="EMBL" id="JAJVDC020000012">
    <property type="protein sequence ID" value="KAL1635143.1"/>
    <property type="molecule type" value="Genomic_DNA"/>
</dbReference>
<organism evidence="1 2">
    <name type="scientific">Neofusicoccum ribis</name>
    <dbReference type="NCBI Taxonomy" id="45134"/>
    <lineage>
        <taxon>Eukaryota</taxon>
        <taxon>Fungi</taxon>
        <taxon>Dikarya</taxon>
        <taxon>Ascomycota</taxon>
        <taxon>Pezizomycotina</taxon>
        <taxon>Dothideomycetes</taxon>
        <taxon>Dothideomycetes incertae sedis</taxon>
        <taxon>Botryosphaeriales</taxon>
        <taxon>Botryosphaeriaceae</taxon>
        <taxon>Neofusicoccum</taxon>
    </lineage>
</organism>
<evidence type="ECO:0000313" key="2">
    <source>
        <dbReference type="Proteomes" id="UP001521116"/>
    </source>
</evidence>
<dbReference type="SUPFAM" id="SSF53335">
    <property type="entry name" value="S-adenosyl-L-methionine-dependent methyltransferases"/>
    <property type="match status" value="1"/>
</dbReference>